<feature type="region of interest" description="Disordered" evidence="10">
    <location>
        <begin position="675"/>
        <end position="709"/>
    </location>
</feature>
<evidence type="ECO:0000256" key="6">
    <source>
        <dbReference type="ARBA" id="ARBA00060769"/>
    </source>
</evidence>
<evidence type="ECO:0000256" key="5">
    <source>
        <dbReference type="ARBA" id="ARBA00023175"/>
    </source>
</evidence>
<dbReference type="InterPro" id="IPR027417">
    <property type="entry name" value="P-loop_NTPase"/>
</dbReference>
<reference evidence="12" key="1">
    <citation type="submission" date="2021-01" db="EMBL/GenBank/DDBJ databases">
        <authorList>
            <person name="Corre E."/>
            <person name="Pelletier E."/>
            <person name="Niang G."/>
            <person name="Scheremetjew M."/>
            <person name="Finn R."/>
            <person name="Kale V."/>
            <person name="Holt S."/>
            <person name="Cochrane G."/>
            <person name="Meng A."/>
            <person name="Brown T."/>
            <person name="Cohen L."/>
        </authorList>
    </citation>
    <scope>NUCLEOTIDE SEQUENCE</scope>
    <source>
        <strain evidence="12">RCC927</strain>
    </source>
</reference>
<dbReference type="GO" id="GO:0008017">
    <property type="term" value="F:microtubule binding"/>
    <property type="evidence" value="ECO:0007669"/>
    <property type="project" value="InterPro"/>
</dbReference>
<evidence type="ECO:0000256" key="3">
    <source>
        <dbReference type="ARBA" id="ARBA00022840"/>
    </source>
</evidence>
<dbReference type="InterPro" id="IPR036961">
    <property type="entry name" value="Kinesin_motor_dom_sf"/>
</dbReference>
<dbReference type="PROSITE" id="PS50067">
    <property type="entry name" value="KINESIN_MOTOR_2"/>
    <property type="match status" value="1"/>
</dbReference>
<evidence type="ECO:0000256" key="8">
    <source>
        <dbReference type="RuleBase" id="RU000394"/>
    </source>
</evidence>
<feature type="compositionally biased region" description="Low complexity" evidence="10">
    <location>
        <begin position="724"/>
        <end position="754"/>
    </location>
</feature>
<dbReference type="PROSITE" id="PS00411">
    <property type="entry name" value="KINESIN_MOTOR_1"/>
    <property type="match status" value="1"/>
</dbReference>
<dbReference type="InterPro" id="IPR001752">
    <property type="entry name" value="Kinesin_motor_dom"/>
</dbReference>
<protein>
    <recommendedName>
        <fullName evidence="8">Kinesin-like protein</fullName>
    </recommendedName>
</protein>
<keyword evidence="5 7" id="KW-0505">Motor protein</keyword>
<dbReference type="PANTHER" id="PTHR47968:SF13">
    <property type="entry name" value="KINESIN-LIKE PROTEIN KIF19 ISOFORM X1"/>
    <property type="match status" value="1"/>
</dbReference>
<keyword evidence="2 7" id="KW-0547">Nucleotide-binding</keyword>
<dbReference type="SMART" id="SM00129">
    <property type="entry name" value="KISc"/>
    <property type="match status" value="1"/>
</dbReference>
<evidence type="ECO:0000256" key="1">
    <source>
        <dbReference type="ARBA" id="ARBA00022701"/>
    </source>
</evidence>
<keyword evidence="1 8" id="KW-0493">Microtubule</keyword>
<dbReference type="InterPro" id="IPR027640">
    <property type="entry name" value="Kinesin-like_fam"/>
</dbReference>
<dbReference type="SUPFAM" id="SSF52540">
    <property type="entry name" value="P-loop containing nucleoside triphosphate hydrolases"/>
    <property type="match status" value="1"/>
</dbReference>
<feature type="compositionally biased region" description="Gly residues" evidence="10">
    <location>
        <begin position="842"/>
        <end position="856"/>
    </location>
</feature>
<feature type="region of interest" description="Disordered" evidence="10">
    <location>
        <begin position="648"/>
        <end position="667"/>
    </location>
</feature>
<dbReference type="EMBL" id="HBHY01012680">
    <property type="protein sequence ID" value="CAE0141024.1"/>
    <property type="molecule type" value="Transcribed_RNA"/>
</dbReference>
<evidence type="ECO:0000256" key="4">
    <source>
        <dbReference type="ARBA" id="ARBA00023054"/>
    </source>
</evidence>
<organism evidence="12">
    <name type="scientific">Prasinoderma singulare</name>
    <dbReference type="NCBI Taxonomy" id="676789"/>
    <lineage>
        <taxon>Eukaryota</taxon>
        <taxon>Viridiplantae</taxon>
        <taxon>Prasinodermophyta</taxon>
        <taxon>Prasinodermophyceae</taxon>
        <taxon>Prasinodermales</taxon>
        <taxon>Prasinodermaceae</taxon>
        <taxon>Prasinoderma</taxon>
    </lineage>
</organism>
<evidence type="ECO:0000256" key="2">
    <source>
        <dbReference type="ARBA" id="ARBA00022741"/>
    </source>
</evidence>
<comment type="similarity">
    <text evidence="6">Belongs to the TRAFAC class myosin-kinesin ATPase superfamily. Kinesin family. KIN-8 subfamily.</text>
</comment>
<dbReference type="Gene3D" id="3.40.850.10">
    <property type="entry name" value="Kinesin motor domain"/>
    <property type="match status" value="1"/>
</dbReference>
<keyword evidence="4 9" id="KW-0175">Coiled coil</keyword>
<evidence type="ECO:0000259" key="11">
    <source>
        <dbReference type="PROSITE" id="PS50067"/>
    </source>
</evidence>
<dbReference type="GO" id="GO:0005874">
    <property type="term" value="C:microtubule"/>
    <property type="evidence" value="ECO:0007669"/>
    <property type="project" value="UniProtKB-KW"/>
</dbReference>
<evidence type="ECO:0000256" key="9">
    <source>
        <dbReference type="SAM" id="Coils"/>
    </source>
</evidence>
<dbReference type="AlphaFoldDB" id="A0A7S3BQ72"/>
<dbReference type="GO" id="GO:0007018">
    <property type="term" value="P:microtubule-based movement"/>
    <property type="evidence" value="ECO:0007669"/>
    <property type="project" value="InterPro"/>
</dbReference>
<feature type="domain" description="Kinesin motor" evidence="11">
    <location>
        <begin position="18"/>
        <end position="356"/>
    </location>
</feature>
<dbReference type="GO" id="GO:0003777">
    <property type="term" value="F:microtubule motor activity"/>
    <property type="evidence" value="ECO:0007669"/>
    <property type="project" value="InterPro"/>
</dbReference>
<evidence type="ECO:0000313" key="12">
    <source>
        <dbReference type="EMBL" id="CAE0141024.1"/>
    </source>
</evidence>
<evidence type="ECO:0000256" key="10">
    <source>
        <dbReference type="SAM" id="MobiDB-lite"/>
    </source>
</evidence>
<dbReference type="GO" id="GO:0005524">
    <property type="term" value="F:ATP binding"/>
    <property type="evidence" value="ECO:0007669"/>
    <property type="project" value="UniProtKB-UniRule"/>
</dbReference>
<proteinExistence type="inferred from homology"/>
<sequence length="883" mass="97332">MGKVSTSALTRSNAEMQRIMVAVRVRPSTQKERDASVIDAVTVMDRRYVIVADRVNKKDDLVRGHRMRERRFVFDYVLDHLEKQETLYELTVQKLLPGVLDGFNATVFAYGATGAGKTYTMIGTPSHPGVMVQTLAELFQRIAGDDPANEGMEFRVVFSYLEVYNEIIRDLLTPGDDLDVREDPIRGVCIPGVTEFEVASAEDIMDLLRRGNRNRSQEATGANAYSSRSHAVLQVRIEQRDRAPGTEEHVKTGKLSLVDLAGSERASKTNNRGQRMLEGAKINRSLLALGNCINALGDRNGNKQHIPFRDSKLTRLLKDSLGGNCRTTMIANVSPSILALEESINTLKYASRAKNIQMRIERNVDKVSAAIEQYTAIIADLRQEVAHLRNKLIEAGQDLSARPIPPPHIVAGANDEDERKMLERCCASIKHNSSKRTEMRRSLIDLEDMQTRNIAEVTALRGTVDAWEGGRSEDEPKEVRMARMEIGTIEANMKRNDELRVSLVERLQAHEAEASRQAKQYPIRFSNRDKRALVDAEFKIRALEYQRMEFEEHALLNEAYAKEREEKLSALADAITLRDRVICVQREVLEAESISPSDTLKDAHAKLDVEKLDAKRLLLMGRPSLITIGVGRQGGGGKASFQCKAASGPLPLMESNHSPPASPELPAPQERRAVGIENGAGGPTPASSFHQLGPKEEVDELSRSSVQSQRRTALEVLNRRKARSSALGALSARGPPRITSGRFRSNSISSSRGRISLDERPSKLAVQVPRRQYSAGPRRIYGASRPTTSPEKGSIGRRRSGTGPPVTATARRYSSVGIRRVGSNESLVESELPLRPSDGLVNRGGYGRAISGGGDGRTAKPRRAALVSSVRRSASHNTSSSGG</sequence>
<feature type="coiled-coil region" evidence="9">
    <location>
        <begin position="364"/>
        <end position="398"/>
    </location>
</feature>
<feature type="region of interest" description="Disordered" evidence="10">
    <location>
        <begin position="824"/>
        <end position="883"/>
    </location>
</feature>
<dbReference type="FunFam" id="3.40.850.10:FF:000056">
    <property type="entry name" value="Kinesin-like protein"/>
    <property type="match status" value="1"/>
</dbReference>
<dbReference type="InterPro" id="IPR019821">
    <property type="entry name" value="Kinesin_motor_CS"/>
</dbReference>
<gene>
    <name evidence="12" type="ORF">PSIN1315_LOCUS8142</name>
</gene>
<name>A0A7S3BQ72_9VIRI</name>
<evidence type="ECO:0000256" key="7">
    <source>
        <dbReference type="PROSITE-ProRule" id="PRU00283"/>
    </source>
</evidence>
<feature type="region of interest" description="Disordered" evidence="10">
    <location>
        <begin position="722"/>
        <end position="809"/>
    </location>
</feature>
<accession>A0A7S3BQ72</accession>
<dbReference type="PANTHER" id="PTHR47968">
    <property type="entry name" value="CENTROMERE PROTEIN E"/>
    <property type="match status" value="1"/>
</dbReference>
<feature type="compositionally biased region" description="Basic and acidic residues" evidence="10">
    <location>
        <begin position="693"/>
        <end position="702"/>
    </location>
</feature>
<feature type="binding site" evidence="7">
    <location>
        <begin position="111"/>
        <end position="118"/>
    </location>
    <ligand>
        <name>ATP</name>
        <dbReference type="ChEBI" id="CHEBI:30616"/>
    </ligand>
</feature>
<dbReference type="PRINTS" id="PR00380">
    <property type="entry name" value="KINESINHEAVY"/>
</dbReference>
<dbReference type="Pfam" id="PF00225">
    <property type="entry name" value="Kinesin"/>
    <property type="match status" value="1"/>
</dbReference>
<keyword evidence="3 7" id="KW-0067">ATP-binding</keyword>